<feature type="region of interest" description="Disordered" evidence="1">
    <location>
        <begin position="1"/>
        <end position="62"/>
    </location>
</feature>
<dbReference type="Proteomes" id="UP000887116">
    <property type="component" value="Unassembled WGS sequence"/>
</dbReference>
<sequence>MALQQREICKVGESPSARRRSLSPRRGSGPSSNEENPDQSRIEPPSDVPKSSKLSSPSSQRLKCVPLPKANVEYQLDFLCKRVRRQSTRNRISLPNMQLGRVPSFSAEVWLLESS</sequence>
<reference evidence="2" key="1">
    <citation type="submission" date="2020-07" db="EMBL/GenBank/DDBJ databases">
        <title>Multicomponent nature underlies the extraordinary mechanical properties of spider dragline silk.</title>
        <authorList>
            <person name="Kono N."/>
            <person name="Nakamura H."/>
            <person name="Mori M."/>
            <person name="Yoshida Y."/>
            <person name="Ohtoshi R."/>
            <person name="Malay A.D."/>
            <person name="Moran D.A.P."/>
            <person name="Tomita M."/>
            <person name="Numata K."/>
            <person name="Arakawa K."/>
        </authorList>
    </citation>
    <scope>NUCLEOTIDE SEQUENCE</scope>
</reference>
<evidence type="ECO:0000256" key="1">
    <source>
        <dbReference type="SAM" id="MobiDB-lite"/>
    </source>
</evidence>
<evidence type="ECO:0000313" key="3">
    <source>
        <dbReference type="Proteomes" id="UP000887116"/>
    </source>
</evidence>
<accession>A0A8X6G754</accession>
<keyword evidence="3" id="KW-1185">Reference proteome</keyword>
<name>A0A8X6G754_TRICU</name>
<dbReference type="EMBL" id="BMAO01024782">
    <property type="protein sequence ID" value="GFQ97702.1"/>
    <property type="molecule type" value="Genomic_DNA"/>
</dbReference>
<feature type="compositionally biased region" description="Low complexity" evidence="1">
    <location>
        <begin position="48"/>
        <end position="59"/>
    </location>
</feature>
<gene>
    <name evidence="2" type="ORF">TNCT_31391</name>
</gene>
<comment type="caution">
    <text evidence="2">The sequence shown here is derived from an EMBL/GenBank/DDBJ whole genome shotgun (WGS) entry which is preliminary data.</text>
</comment>
<evidence type="ECO:0000313" key="2">
    <source>
        <dbReference type="EMBL" id="GFQ97702.1"/>
    </source>
</evidence>
<dbReference type="AlphaFoldDB" id="A0A8X6G754"/>
<protein>
    <submittedName>
        <fullName evidence="2">Uncharacterized protein</fullName>
    </submittedName>
</protein>
<proteinExistence type="predicted"/>
<organism evidence="2 3">
    <name type="scientific">Trichonephila clavata</name>
    <name type="common">Joro spider</name>
    <name type="synonym">Nephila clavata</name>
    <dbReference type="NCBI Taxonomy" id="2740835"/>
    <lineage>
        <taxon>Eukaryota</taxon>
        <taxon>Metazoa</taxon>
        <taxon>Ecdysozoa</taxon>
        <taxon>Arthropoda</taxon>
        <taxon>Chelicerata</taxon>
        <taxon>Arachnida</taxon>
        <taxon>Araneae</taxon>
        <taxon>Araneomorphae</taxon>
        <taxon>Entelegynae</taxon>
        <taxon>Araneoidea</taxon>
        <taxon>Nephilidae</taxon>
        <taxon>Trichonephila</taxon>
    </lineage>
</organism>